<comment type="caution">
    <text evidence="7">The sequence shown here is derived from an EMBL/GenBank/DDBJ whole genome shotgun (WGS) entry which is preliminary data.</text>
</comment>
<name>A0ABT9PMV9_9HYPH</name>
<organism evidence="7 8">
    <name type="scientific">Neorhizobium huautlense</name>
    <dbReference type="NCBI Taxonomy" id="67774"/>
    <lineage>
        <taxon>Bacteria</taxon>
        <taxon>Pseudomonadati</taxon>
        <taxon>Pseudomonadota</taxon>
        <taxon>Alphaproteobacteria</taxon>
        <taxon>Hyphomicrobiales</taxon>
        <taxon>Rhizobiaceae</taxon>
        <taxon>Rhizobium/Agrobacterium group</taxon>
        <taxon>Neorhizobium</taxon>
    </lineage>
</organism>
<dbReference type="RefSeq" id="WP_306830176.1">
    <property type="nucleotide sequence ID" value="NZ_JAUSRF010000001.1"/>
</dbReference>
<keyword evidence="1" id="KW-0813">Transport</keyword>
<evidence type="ECO:0000256" key="1">
    <source>
        <dbReference type="ARBA" id="ARBA00022448"/>
    </source>
</evidence>
<dbReference type="EMBL" id="JAUSRF010000001">
    <property type="protein sequence ID" value="MDP9835488.1"/>
    <property type="molecule type" value="Genomic_DNA"/>
</dbReference>
<dbReference type="SUPFAM" id="SSF52540">
    <property type="entry name" value="P-loop containing nucleoside triphosphate hydrolases"/>
    <property type="match status" value="1"/>
</dbReference>
<evidence type="ECO:0000313" key="8">
    <source>
        <dbReference type="Proteomes" id="UP001241472"/>
    </source>
</evidence>
<dbReference type="CDD" id="cd03214">
    <property type="entry name" value="ABC_Iron-Siderophores_B12_Hemin"/>
    <property type="match status" value="1"/>
</dbReference>
<evidence type="ECO:0000256" key="2">
    <source>
        <dbReference type="ARBA" id="ARBA00022741"/>
    </source>
</evidence>
<proteinExistence type="predicted"/>
<dbReference type="PROSITE" id="PS50893">
    <property type="entry name" value="ABC_TRANSPORTER_2"/>
    <property type="match status" value="1"/>
</dbReference>
<keyword evidence="2" id="KW-0547">Nucleotide-binding</keyword>
<evidence type="ECO:0000313" key="7">
    <source>
        <dbReference type="EMBL" id="MDP9835488.1"/>
    </source>
</evidence>
<dbReference type="InterPro" id="IPR003593">
    <property type="entry name" value="AAA+_ATPase"/>
</dbReference>
<evidence type="ECO:0000256" key="5">
    <source>
        <dbReference type="ARBA" id="ARBA00037066"/>
    </source>
</evidence>
<reference evidence="7 8" key="1">
    <citation type="submission" date="2023-07" db="EMBL/GenBank/DDBJ databases">
        <title>Sorghum-associated microbial communities from plants grown in Nebraska, USA.</title>
        <authorList>
            <person name="Schachtman D."/>
        </authorList>
    </citation>
    <scope>NUCLEOTIDE SEQUENCE [LARGE SCALE GENOMIC DNA]</scope>
    <source>
        <strain evidence="7 8">DS1307</strain>
    </source>
</reference>
<dbReference type="Proteomes" id="UP001241472">
    <property type="component" value="Unassembled WGS sequence"/>
</dbReference>
<dbReference type="PANTHER" id="PTHR42794">
    <property type="entry name" value="HEMIN IMPORT ATP-BINDING PROTEIN HMUV"/>
    <property type="match status" value="1"/>
</dbReference>
<evidence type="ECO:0000259" key="6">
    <source>
        <dbReference type="PROSITE" id="PS50893"/>
    </source>
</evidence>
<dbReference type="Gene3D" id="3.40.50.300">
    <property type="entry name" value="P-loop containing nucleotide triphosphate hydrolases"/>
    <property type="match status" value="1"/>
</dbReference>
<accession>A0ABT9PMV9</accession>
<keyword evidence="3 7" id="KW-0067">ATP-binding</keyword>
<dbReference type="PANTHER" id="PTHR42794:SF1">
    <property type="entry name" value="HEMIN IMPORT ATP-BINDING PROTEIN HMUV"/>
    <property type="match status" value="1"/>
</dbReference>
<feature type="domain" description="ABC transporter" evidence="6">
    <location>
        <begin position="12"/>
        <end position="247"/>
    </location>
</feature>
<dbReference type="InterPro" id="IPR003439">
    <property type="entry name" value="ABC_transporter-like_ATP-bd"/>
</dbReference>
<gene>
    <name evidence="7" type="ORF">J2T09_000229</name>
</gene>
<evidence type="ECO:0000256" key="4">
    <source>
        <dbReference type="ARBA" id="ARBA00022967"/>
    </source>
</evidence>
<protein>
    <submittedName>
        <fullName evidence="7">Iron complex transport system ATP-binding protein</fullName>
    </submittedName>
</protein>
<dbReference type="GO" id="GO:0005524">
    <property type="term" value="F:ATP binding"/>
    <property type="evidence" value="ECO:0007669"/>
    <property type="project" value="UniProtKB-KW"/>
</dbReference>
<dbReference type="SMART" id="SM00382">
    <property type="entry name" value="AAA"/>
    <property type="match status" value="1"/>
</dbReference>
<dbReference type="Pfam" id="PF00005">
    <property type="entry name" value="ABC_tran"/>
    <property type="match status" value="1"/>
</dbReference>
<dbReference type="InterPro" id="IPR027417">
    <property type="entry name" value="P-loop_NTPase"/>
</dbReference>
<comment type="function">
    <text evidence="5">Part of the ABC transporter complex HmuTUV involved in hemin import. Responsible for energy coupling to the transport system.</text>
</comment>
<keyword evidence="4" id="KW-1278">Translocase</keyword>
<evidence type="ECO:0000256" key="3">
    <source>
        <dbReference type="ARBA" id="ARBA00022840"/>
    </source>
</evidence>
<sequence length="266" mass="28122">MKAGVENAQTVLTLEDVTFGYGGNAVLDTISLAFRSGEFVAIVGPNGCGKSTLLKIMAGLLSPGHGAIKLDDRPVSSFSRKNLARHMAMLAQSNEAPAGMVVCDLVGMGRFAHEGWLSRGTARDIAHIDAAMQTMAVTDLADRRVGELSGGQLQRCRMAMALAQDANILLLDEPTNHLDLKHQYALLETARMQAATGRAVIAVLHDLTHASLFADRIILMDGGKVLADGAPADVLTPENIAAVYGIVTVAKTFGRAIVHLPESAVE</sequence>
<keyword evidence="8" id="KW-1185">Reference proteome</keyword>